<keyword evidence="4" id="KW-1185">Reference proteome</keyword>
<dbReference type="PANTHER" id="PTHR30575:SF3">
    <property type="entry name" value="PEPTIDASE M20 DIMERISATION DOMAIN-CONTAINING PROTEIN"/>
    <property type="match status" value="1"/>
</dbReference>
<dbReference type="OrthoDB" id="247417at2157"/>
<accession>M0CSE7</accession>
<dbReference type="GO" id="GO:0046872">
    <property type="term" value="F:metal ion binding"/>
    <property type="evidence" value="ECO:0007669"/>
    <property type="project" value="UniProtKB-KW"/>
</dbReference>
<comment type="cofactor">
    <cofactor evidence="1">
        <name>Mn(2+)</name>
        <dbReference type="ChEBI" id="CHEBI:29035"/>
    </cofactor>
    <text evidence="1">The Mn(2+) ion enhances activity.</text>
</comment>
<keyword evidence="1" id="KW-0479">Metal-binding</keyword>
<dbReference type="Pfam" id="PF01546">
    <property type="entry name" value="Peptidase_M20"/>
    <property type="match status" value="1"/>
</dbReference>
<dbReference type="Gene3D" id="3.40.630.10">
    <property type="entry name" value="Zn peptidases"/>
    <property type="match status" value="2"/>
</dbReference>
<dbReference type="InterPro" id="IPR052030">
    <property type="entry name" value="Peptidase_M20/M20A_hydrolases"/>
</dbReference>
<dbReference type="PIRSF" id="PIRSF005962">
    <property type="entry name" value="Pept_M20D_amidohydro"/>
    <property type="match status" value="1"/>
</dbReference>
<evidence type="ECO:0000313" key="3">
    <source>
        <dbReference type="EMBL" id="ELZ25548.1"/>
    </source>
</evidence>
<feature type="binding site" evidence="1">
    <location>
        <position position="176"/>
    </location>
    <ligand>
        <name>Mn(2+)</name>
        <dbReference type="ChEBI" id="CHEBI:29035"/>
        <label>2</label>
    </ligand>
</feature>
<dbReference type="InterPro" id="IPR017439">
    <property type="entry name" value="Amidohydrolase"/>
</dbReference>
<feature type="binding site" evidence="1">
    <location>
        <position position="396"/>
    </location>
    <ligand>
        <name>Mn(2+)</name>
        <dbReference type="ChEBI" id="CHEBI:29035"/>
        <label>2</label>
    </ligand>
</feature>
<dbReference type="eggNOG" id="arCOG01108">
    <property type="taxonomic scope" value="Archaea"/>
</dbReference>
<dbReference type="PANTHER" id="PTHR30575">
    <property type="entry name" value="PEPTIDASE M20"/>
    <property type="match status" value="1"/>
</dbReference>
<keyword evidence="3" id="KW-0378">Hydrolase</keyword>
<dbReference type="NCBIfam" id="TIGR01891">
    <property type="entry name" value="amidohydrolases"/>
    <property type="match status" value="1"/>
</dbReference>
<feature type="binding site" evidence="1">
    <location>
        <position position="142"/>
    </location>
    <ligand>
        <name>Mn(2+)</name>
        <dbReference type="ChEBI" id="CHEBI:29035"/>
        <label>2</label>
    </ligand>
</feature>
<dbReference type="AlphaFoldDB" id="M0CSE7"/>
<dbReference type="RefSeq" id="WP_008009211.1">
    <property type="nucleotide sequence ID" value="NZ_AOIT01000015.1"/>
</dbReference>
<name>M0CSE7_9EURY</name>
<dbReference type="Proteomes" id="UP000011615">
    <property type="component" value="Unassembled WGS sequence"/>
</dbReference>
<dbReference type="GO" id="GO:0046657">
    <property type="term" value="P:folic acid catabolic process"/>
    <property type="evidence" value="ECO:0007669"/>
    <property type="project" value="TreeGrafter"/>
</dbReference>
<organism evidence="3 4">
    <name type="scientific">Natrinema limicola JCM 13563</name>
    <dbReference type="NCBI Taxonomy" id="1230457"/>
    <lineage>
        <taxon>Archaea</taxon>
        <taxon>Methanobacteriati</taxon>
        <taxon>Methanobacteriota</taxon>
        <taxon>Stenosarchaea group</taxon>
        <taxon>Halobacteria</taxon>
        <taxon>Halobacteriales</taxon>
        <taxon>Natrialbaceae</taxon>
        <taxon>Natrinema</taxon>
    </lineage>
</organism>
<dbReference type="SUPFAM" id="SSF55031">
    <property type="entry name" value="Bacterial exopeptidase dimerisation domain"/>
    <property type="match status" value="1"/>
</dbReference>
<evidence type="ECO:0000313" key="4">
    <source>
        <dbReference type="Proteomes" id="UP000011615"/>
    </source>
</evidence>
<dbReference type="InterPro" id="IPR011650">
    <property type="entry name" value="Peptidase_M20_dimer"/>
</dbReference>
<dbReference type="GO" id="GO:0005737">
    <property type="term" value="C:cytoplasm"/>
    <property type="evidence" value="ECO:0007669"/>
    <property type="project" value="TreeGrafter"/>
</dbReference>
<dbReference type="EMBL" id="AOIT01000015">
    <property type="protein sequence ID" value="ELZ25548.1"/>
    <property type="molecule type" value="Genomic_DNA"/>
</dbReference>
<dbReference type="Pfam" id="PF07687">
    <property type="entry name" value="M20_dimer"/>
    <property type="match status" value="1"/>
</dbReference>
<feature type="domain" description="Peptidase M20 dimerisation" evidence="2">
    <location>
        <begin position="227"/>
        <end position="315"/>
    </location>
</feature>
<dbReference type="InterPro" id="IPR036264">
    <property type="entry name" value="Bact_exopeptidase_dim_dom"/>
</dbReference>
<dbReference type="GO" id="GO:0016805">
    <property type="term" value="F:dipeptidase activity"/>
    <property type="evidence" value="ECO:0007669"/>
    <property type="project" value="TreeGrafter"/>
</dbReference>
<reference evidence="3 4" key="1">
    <citation type="journal article" date="2014" name="PLoS Genet.">
        <title>Phylogenetically driven sequencing of extremely halophilic archaea reveals strategies for static and dynamic osmo-response.</title>
        <authorList>
            <person name="Becker E.A."/>
            <person name="Seitzer P.M."/>
            <person name="Tritt A."/>
            <person name="Larsen D."/>
            <person name="Krusor M."/>
            <person name="Yao A.I."/>
            <person name="Wu D."/>
            <person name="Madern D."/>
            <person name="Eisen J.A."/>
            <person name="Darling A.E."/>
            <person name="Facciotti M.T."/>
        </authorList>
    </citation>
    <scope>NUCLEOTIDE SEQUENCE [LARGE SCALE GENOMIC DNA]</scope>
    <source>
        <strain evidence="3 4">JCM 13563</strain>
    </source>
</reference>
<dbReference type="PATRIC" id="fig|1230457.4.peg.318"/>
<proteinExistence type="predicted"/>
<keyword evidence="1" id="KW-0464">Manganese</keyword>
<gene>
    <name evidence="3" type="ORF">C476_01635</name>
</gene>
<evidence type="ECO:0000256" key="1">
    <source>
        <dbReference type="PIRSR" id="PIRSR005962-1"/>
    </source>
</evidence>
<dbReference type="GO" id="GO:0071713">
    <property type="term" value="F:para-aminobenzoyl-glutamate hydrolase activity"/>
    <property type="evidence" value="ECO:0007669"/>
    <property type="project" value="TreeGrafter"/>
</dbReference>
<dbReference type="SUPFAM" id="SSF53187">
    <property type="entry name" value="Zn-dependent exopeptidases"/>
    <property type="match status" value="1"/>
</dbReference>
<protein>
    <submittedName>
        <fullName evidence="3">Amidohydrolase</fullName>
    </submittedName>
</protein>
<dbReference type="InterPro" id="IPR002933">
    <property type="entry name" value="Peptidase_M20"/>
</dbReference>
<sequence>MTADDLVTLRRDLHQRPEPAWREFYTTARIVDELESRLGDDLDALHVGPEAIAGDHRLAVPDDAELTRWYEQAHETDVDTATLERLEGGYTGAVAVIERGEGPTVGLRVDIDGLPRPESAELSHKPAAAGFRSEHEGAMHACGHDAHATIGIGVLERIADSDFAGTLKVFFQPAEEVVGGGKSMAESEHIRDVDSLLAMHVGLDHPTGEVVAGIDGFLAVSHLEAAFTGESAHAGGHPEQGRNAVQAMATAVQNLYAIPRHNDGKTRVNAGVVEGGSAANVIPDEARIVAEVRGETTDLMEYMKHRAEQVLRSAAEMHDCEVSIETGAEAPSASSDDELVSIVADVAGETAGVERVLERDELGGSEDATYLMRAVQERGGSACYVGVGTDHPGGHHTATFDVDEASIGHGVDILAGTIERLGRRAD</sequence>
<feature type="binding site" evidence="1">
    <location>
        <position position="200"/>
    </location>
    <ligand>
        <name>Mn(2+)</name>
        <dbReference type="ChEBI" id="CHEBI:29035"/>
        <label>2</label>
    </ligand>
</feature>
<evidence type="ECO:0000259" key="2">
    <source>
        <dbReference type="Pfam" id="PF07687"/>
    </source>
</evidence>
<dbReference type="STRING" id="1230457.C476_01635"/>
<comment type="caution">
    <text evidence="3">The sequence shown here is derived from an EMBL/GenBank/DDBJ whole genome shotgun (WGS) entry which is preliminary data.</text>
</comment>
<feature type="binding site" evidence="1">
    <location>
        <position position="144"/>
    </location>
    <ligand>
        <name>Mn(2+)</name>
        <dbReference type="ChEBI" id="CHEBI:29035"/>
        <label>2</label>
    </ligand>
</feature>